<sequence length="320" mass="35097">KSGEGFLLEGREIAQELLRATGVSVTSSGEDNLQAEAVVQKKKCRSDTEGKKTRRSGRMTEAAWRRGEAERAKTQQSSDVFRSRCPQDGEKRVRGGRRKRKKNHCADISKAAISVSNDNSIIQPGNPRSKYLVREGATQNRGSSPGERRFRTNLTYFAVPFQGADGGELSRGGNGWRGGVSAYDDNDHVSQSSRKKGGETYEIQKESRFVNTDRGVIFATPQTTFDFGQGFPVMAPAGGDGQMNEAAPMELYRIERSGKEEGGVGRGLFETLYGVGSWELREQIYCQSERPHSPSLQLNRLETGGQGNDFGGGSLGKTER</sequence>
<feature type="compositionally biased region" description="Basic and acidic residues" evidence="1">
    <location>
        <begin position="81"/>
        <end position="93"/>
    </location>
</feature>
<feature type="non-terminal residue" evidence="2">
    <location>
        <position position="1"/>
    </location>
</feature>
<dbReference type="EMBL" id="CDMZ01003500">
    <property type="protein sequence ID" value="CEM46587.1"/>
    <property type="molecule type" value="Genomic_DNA"/>
</dbReference>
<reference evidence="2" key="1">
    <citation type="submission" date="2014-11" db="EMBL/GenBank/DDBJ databases">
        <authorList>
            <person name="Otto D Thomas"/>
            <person name="Naeem Raeece"/>
        </authorList>
    </citation>
    <scope>NUCLEOTIDE SEQUENCE</scope>
</reference>
<feature type="compositionally biased region" description="Basic and acidic residues" evidence="1">
    <location>
        <begin position="63"/>
        <end position="73"/>
    </location>
</feature>
<dbReference type="VEuPathDB" id="CryptoDB:Cvel_30302"/>
<feature type="region of interest" description="Disordered" evidence="1">
    <location>
        <begin position="291"/>
        <end position="320"/>
    </location>
</feature>
<proteinExistence type="predicted"/>
<name>A0A0G4HQM7_9ALVE</name>
<feature type="compositionally biased region" description="Basic residues" evidence="1">
    <location>
        <begin position="94"/>
        <end position="103"/>
    </location>
</feature>
<gene>
    <name evidence="2" type="ORF">Cvel_30302</name>
</gene>
<feature type="compositionally biased region" description="Gly residues" evidence="1">
    <location>
        <begin position="304"/>
        <end position="320"/>
    </location>
</feature>
<feature type="region of interest" description="Disordered" evidence="1">
    <location>
        <begin position="178"/>
        <end position="199"/>
    </location>
</feature>
<evidence type="ECO:0000313" key="2">
    <source>
        <dbReference type="EMBL" id="CEM46587.1"/>
    </source>
</evidence>
<evidence type="ECO:0000256" key="1">
    <source>
        <dbReference type="SAM" id="MobiDB-lite"/>
    </source>
</evidence>
<accession>A0A0G4HQM7</accession>
<feature type="region of interest" description="Disordered" evidence="1">
    <location>
        <begin position="37"/>
        <end position="105"/>
    </location>
</feature>
<organism evidence="2">
    <name type="scientific">Chromera velia CCMP2878</name>
    <dbReference type="NCBI Taxonomy" id="1169474"/>
    <lineage>
        <taxon>Eukaryota</taxon>
        <taxon>Sar</taxon>
        <taxon>Alveolata</taxon>
        <taxon>Colpodellida</taxon>
        <taxon>Chromeraceae</taxon>
        <taxon>Chromera</taxon>
    </lineage>
</organism>
<protein>
    <submittedName>
        <fullName evidence="2">Uncharacterized protein</fullName>
    </submittedName>
</protein>
<dbReference type="AlphaFoldDB" id="A0A0G4HQM7"/>